<gene>
    <name evidence="3" type="ORF">PSON_ATCC_30995.1.T0390048</name>
</gene>
<accession>A0A8S1MQE5</accession>
<evidence type="ECO:0000256" key="1">
    <source>
        <dbReference type="SAM" id="Coils"/>
    </source>
</evidence>
<sequence length="208" mass="24859">MGKIQIEKEDKDLKKDKKLNKKKQVSFKGDMDVEKPRGIKKKVIKQTSEQTKQKQIKKKVQQLNQIKTQTQTDTQKKIEIFKEFNKNMEEQIQIPKTSTKGQRERLLKKQKLLKKKLLDKYIITKQKQEPQTFILDSLKNNLQLIDQQNQEKQKQLELEKNKGTSSHLRNKLLKEDQIRMKQVFQIKPFQDNPLATMKMHLENTYSKK</sequence>
<dbReference type="AlphaFoldDB" id="A0A8S1MQE5"/>
<keyword evidence="1" id="KW-0175">Coiled coil</keyword>
<feature type="region of interest" description="Disordered" evidence="2">
    <location>
        <begin position="1"/>
        <end position="39"/>
    </location>
</feature>
<protein>
    <submittedName>
        <fullName evidence="3">Uncharacterized protein</fullName>
    </submittedName>
</protein>
<feature type="coiled-coil region" evidence="1">
    <location>
        <begin position="135"/>
        <end position="162"/>
    </location>
</feature>
<evidence type="ECO:0000313" key="3">
    <source>
        <dbReference type="EMBL" id="CAD8079353.1"/>
    </source>
</evidence>
<comment type="caution">
    <text evidence="3">The sequence shown here is derived from an EMBL/GenBank/DDBJ whole genome shotgun (WGS) entry which is preliminary data.</text>
</comment>
<name>A0A8S1MQE5_9CILI</name>
<feature type="compositionally biased region" description="Basic and acidic residues" evidence="2">
    <location>
        <begin position="1"/>
        <end position="15"/>
    </location>
</feature>
<evidence type="ECO:0000256" key="2">
    <source>
        <dbReference type="SAM" id="MobiDB-lite"/>
    </source>
</evidence>
<proteinExistence type="predicted"/>
<reference evidence="3" key="1">
    <citation type="submission" date="2021-01" db="EMBL/GenBank/DDBJ databases">
        <authorList>
            <consortium name="Genoscope - CEA"/>
            <person name="William W."/>
        </authorList>
    </citation>
    <scope>NUCLEOTIDE SEQUENCE</scope>
</reference>
<organism evidence="3 4">
    <name type="scientific">Paramecium sonneborni</name>
    <dbReference type="NCBI Taxonomy" id="65129"/>
    <lineage>
        <taxon>Eukaryota</taxon>
        <taxon>Sar</taxon>
        <taxon>Alveolata</taxon>
        <taxon>Ciliophora</taxon>
        <taxon>Intramacronucleata</taxon>
        <taxon>Oligohymenophorea</taxon>
        <taxon>Peniculida</taxon>
        <taxon>Parameciidae</taxon>
        <taxon>Paramecium</taxon>
    </lineage>
</organism>
<dbReference type="Proteomes" id="UP000692954">
    <property type="component" value="Unassembled WGS sequence"/>
</dbReference>
<dbReference type="EMBL" id="CAJJDN010000039">
    <property type="protein sequence ID" value="CAD8079353.1"/>
    <property type="molecule type" value="Genomic_DNA"/>
</dbReference>
<keyword evidence="4" id="KW-1185">Reference proteome</keyword>
<evidence type="ECO:0000313" key="4">
    <source>
        <dbReference type="Proteomes" id="UP000692954"/>
    </source>
</evidence>
<feature type="compositionally biased region" description="Basic residues" evidence="2">
    <location>
        <begin position="16"/>
        <end position="25"/>
    </location>
</feature>